<proteinExistence type="predicted"/>
<dbReference type="Proteomes" id="UP000565286">
    <property type="component" value="Unassembled WGS sequence"/>
</dbReference>
<dbReference type="PANTHER" id="PTHR32385:SF15">
    <property type="entry name" value="INOSITOL PHOSPHOCERAMIDE MANNOSYLTRANSFERASE 1"/>
    <property type="match status" value="1"/>
</dbReference>
<reference evidence="2 3" key="1">
    <citation type="submission" date="2020-08" db="EMBL/GenBank/DDBJ databases">
        <title>Genomic Encyclopedia of Type Strains, Phase IV (KMG-IV): sequencing the most valuable type-strain genomes for metagenomic binning, comparative biology and taxonomic classification.</title>
        <authorList>
            <person name="Goeker M."/>
        </authorList>
    </citation>
    <scope>NUCLEOTIDE SEQUENCE [LARGE SCALE GENOMIC DNA]</scope>
    <source>
        <strain evidence="2 3">DSM 26438</strain>
    </source>
</reference>
<name>A0A7W6CAL8_9HYPH</name>
<keyword evidence="2" id="KW-0328">Glycosyltransferase</keyword>
<sequence>MPGKAYFDKKLAEVRDMVAAGDFAEARGVLNNLSGEQDTHLMGEKTALGLPRRLHSAFLRLAKAQGDDVSRTGYQYLLVPPPDVFAPYGQFSGTERREIGAKNREPVPKILHQIWIGDKPPPVSTSAWAEHAGRHNIAYRLWREADLDREGITSNPIFARMLADGDYPGAVDVARYVILSKVGGVYLDCDFYPARDDLSFFDIVPMIGLTAFGEDVPRKTGQGSLLLANSFVASPPAHPVFSRMLDAFPQILAKLPKAPAWWATGPLIFTVVARAGSVSLAPADFVVATLPDKAPLTAIEDVRSLLGSESGGLLIAWKSW</sequence>
<dbReference type="GO" id="GO:0000030">
    <property type="term" value="F:mannosyltransferase activity"/>
    <property type="evidence" value="ECO:0007669"/>
    <property type="project" value="TreeGrafter"/>
</dbReference>
<dbReference type="InterPro" id="IPR051706">
    <property type="entry name" value="Glycosyltransferase_domain"/>
</dbReference>
<evidence type="ECO:0000313" key="3">
    <source>
        <dbReference type="Proteomes" id="UP000565286"/>
    </source>
</evidence>
<evidence type="ECO:0000256" key="1">
    <source>
        <dbReference type="ARBA" id="ARBA00022679"/>
    </source>
</evidence>
<dbReference type="Gene3D" id="3.90.550.20">
    <property type="match status" value="1"/>
</dbReference>
<keyword evidence="3" id="KW-1185">Reference proteome</keyword>
<protein>
    <submittedName>
        <fullName evidence="2">Mannosyltransferase OCH1-like enzyme</fullName>
    </submittedName>
</protein>
<keyword evidence="1 2" id="KW-0808">Transferase</keyword>
<dbReference type="EMBL" id="JACIDV010000006">
    <property type="protein sequence ID" value="MBB3946292.1"/>
    <property type="molecule type" value="Genomic_DNA"/>
</dbReference>
<dbReference type="AlphaFoldDB" id="A0A7W6CAL8"/>
<dbReference type="Pfam" id="PF04488">
    <property type="entry name" value="Gly_transf_sug"/>
    <property type="match status" value="1"/>
</dbReference>
<evidence type="ECO:0000313" key="2">
    <source>
        <dbReference type="EMBL" id="MBB3946292.1"/>
    </source>
</evidence>
<accession>A0A7W6CAL8</accession>
<dbReference type="GO" id="GO:0051999">
    <property type="term" value="P:mannosyl-inositol phosphorylceramide biosynthetic process"/>
    <property type="evidence" value="ECO:0007669"/>
    <property type="project" value="TreeGrafter"/>
</dbReference>
<comment type="caution">
    <text evidence="2">The sequence shown here is derived from an EMBL/GenBank/DDBJ whole genome shotgun (WGS) entry which is preliminary data.</text>
</comment>
<dbReference type="SUPFAM" id="SSF53448">
    <property type="entry name" value="Nucleotide-diphospho-sugar transferases"/>
    <property type="match status" value="1"/>
</dbReference>
<organism evidence="2 3">
    <name type="scientific">Rhizobium skierniewicense</name>
    <dbReference type="NCBI Taxonomy" id="984260"/>
    <lineage>
        <taxon>Bacteria</taxon>
        <taxon>Pseudomonadati</taxon>
        <taxon>Pseudomonadota</taxon>
        <taxon>Alphaproteobacteria</taxon>
        <taxon>Hyphomicrobiales</taxon>
        <taxon>Rhizobiaceae</taxon>
        <taxon>Rhizobium/Agrobacterium group</taxon>
        <taxon>Rhizobium</taxon>
    </lineage>
</organism>
<dbReference type="RefSeq" id="WP_183896212.1">
    <property type="nucleotide sequence ID" value="NZ_JACIDV010000006.1"/>
</dbReference>
<dbReference type="InterPro" id="IPR029044">
    <property type="entry name" value="Nucleotide-diphossugar_trans"/>
</dbReference>
<gene>
    <name evidence="2" type="ORF">GGQ73_002245</name>
</gene>
<dbReference type="GO" id="GO:0016020">
    <property type="term" value="C:membrane"/>
    <property type="evidence" value="ECO:0007669"/>
    <property type="project" value="GOC"/>
</dbReference>
<dbReference type="PANTHER" id="PTHR32385">
    <property type="entry name" value="MANNOSYL PHOSPHORYLINOSITOL CERAMIDE SYNTHASE"/>
    <property type="match status" value="1"/>
</dbReference>
<dbReference type="InterPro" id="IPR007577">
    <property type="entry name" value="GlycoTrfase_DXD_sugar-bd_CS"/>
</dbReference>